<proteinExistence type="predicted"/>
<feature type="compositionally biased region" description="Polar residues" evidence="1">
    <location>
        <begin position="425"/>
        <end position="439"/>
    </location>
</feature>
<feature type="compositionally biased region" description="Low complexity" evidence="1">
    <location>
        <begin position="470"/>
        <end position="484"/>
    </location>
</feature>
<dbReference type="EMBL" id="JAACJJ010000016">
    <property type="protein sequence ID" value="KAF5324299.1"/>
    <property type="molecule type" value="Genomic_DNA"/>
</dbReference>
<protein>
    <submittedName>
        <fullName evidence="2">Uncharacterized protein</fullName>
    </submittedName>
</protein>
<evidence type="ECO:0000313" key="3">
    <source>
        <dbReference type="Proteomes" id="UP000567179"/>
    </source>
</evidence>
<gene>
    <name evidence="2" type="ORF">D9619_011359</name>
</gene>
<sequence>MPEEKSEQNIFNKTLENIKDRLSGSNKAPPLEPLPKIAPLVTSADITETWEAVERFPACLLLTDPILSNITENYMAMEVEFNIKSNDQGWCNEDNFEGEYEGSWTWFEVAILRPVTEAIRILPRDKRNITSEPCIKKYLDDNKIPDKLYLFIDPERNAGPLWHLQRNRRGSDEPHLHTIKWNQAAKQSETESIGWDFDAKTGAGSGVNFVSSLQKGDRVAIIARAKQSGSVNYISEAKVEIRFGGTKPASDPPAKGSTTSLSARSDTAQAAGDLASAEGRTSSSTVKSSNPRVDQADEPTQSGVSPQYLGVQRSTASPLPRLATDNNANENPPIDKELIVPPATSPDAAKAQTAGEAQLQDVVEVEPPAATTGSSTDVARHGVVFNAPNTGPSDVPPKSPAKPNRRGSSGGKPWDFIPGMKKKSTNNMRATGNNTQAQRGSVVGGAVNPPPPVLDTIKQAAPPTRDDTGAGAQSEQPASPSSPANGRPKSLLGGWSDKVNFRGKRGKTPTTLANRVDESEAGGAA</sequence>
<feature type="compositionally biased region" description="Polar residues" evidence="1">
    <location>
        <begin position="256"/>
        <end position="268"/>
    </location>
</feature>
<evidence type="ECO:0000313" key="2">
    <source>
        <dbReference type="EMBL" id="KAF5324299.1"/>
    </source>
</evidence>
<feature type="compositionally biased region" description="Polar residues" evidence="1">
    <location>
        <begin position="279"/>
        <end position="305"/>
    </location>
</feature>
<reference evidence="2 3" key="1">
    <citation type="journal article" date="2020" name="ISME J.">
        <title>Uncovering the hidden diversity of litter-decomposition mechanisms in mushroom-forming fungi.</title>
        <authorList>
            <person name="Floudas D."/>
            <person name="Bentzer J."/>
            <person name="Ahren D."/>
            <person name="Johansson T."/>
            <person name="Persson P."/>
            <person name="Tunlid A."/>
        </authorList>
    </citation>
    <scope>NUCLEOTIDE SEQUENCE [LARGE SCALE GENOMIC DNA]</scope>
    <source>
        <strain evidence="2 3">CBS 101986</strain>
    </source>
</reference>
<dbReference type="Proteomes" id="UP000567179">
    <property type="component" value="Unassembled WGS sequence"/>
</dbReference>
<keyword evidence="3" id="KW-1185">Reference proteome</keyword>
<dbReference type="AlphaFoldDB" id="A0A8H5F5C4"/>
<feature type="region of interest" description="Disordered" evidence="1">
    <location>
        <begin position="244"/>
        <end position="525"/>
    </location>
</feature>
<comment type="caution">
    <text evidence="2">The sequence shown here is derived from an EMBL/GenBank/DDBJ whole genome shotgun (WGS) entry which is preliminary data.</text>
</comment>
<accession>A0A8H5F5C4</accession>
<dbReference type="OrthoDB" id="66095at2759"/>
<organism evidence="2 3">
    <name type="scientific">Psilocybe cf. subviscida</name>
    <dbReference type="NCBI Taxonomy" id="2480587"/>
    <lineage>
        <taxon>Eukaryota</taxon>
        <taxon>Fungi</taxon>
        <taxon>Dikarya</taxon>
        <taxon>Basidiomycota</taxon>
        <taxon>Agaricomycotina</taxon>
        <taxon>Agaricomycetes</taxon>
        <taxon>Agaricomycetidae</taxon>
        <taxon>Agaricales</taxon>
        <taxon>Agaricineae</taxon>
        <taxon>Strophariaceae</taxon>
        <taxon>Psilocybe</taxon>
    </lineage>
</organism>
<name>A0A8H5F5C4_9AGAR</name>
<evidence type="ECO:0000256" key="1">
    <source>
        <dbReference type="SAM" id="MobiDB-lite"/>
    </source>
</evidence>